<evidence type="ECO:0000256" key="1">
    <source>
        <dbReference type="SAM" id="Phobius"/>
    </source>
</evidence>
<dbReference type="OrthoDB" id="2385264at2"/>
<gene>
    <name evidence="2" type="ORF">FFV09_17020</name>
</gene>
<reference evidence="2 3" key="1">
    <citation type="submission" date="2019-06" db="EMBL/GenBank/DDBJ databases">
        <title>Saccharibacillus brassicae sp. nov., an endophytic bacterium isolated from Chinese cabbage seeds (Brassica pekinensis).</title>
        <authorList>
            <person name="Jiang L."/>
            <person name="Lee J."/>
            <person name="Kim S.W."/>
        </authorList>
    </citation>
    <scope>NUCLEOTIDE SEQUENCE [LARGE SCALE GENOMIC DNA]</scope>
    <source>
        <strain evidence="3">KCTC 43072 / ATSA2</strain>
    </source>
</reference>
<proteinExistence type="predicted"/>
<dbReference type="RefSeq" id="WP_141448933.1">
    <property type="nucleotide sequence ID" value="NZ_CP041217.1"/>
</dbReference>
<dbReference type="AlphaFoldDB" id="A0A4Y6V1A6"/>
<keyword evidence="1" id="KW-0812">Transmembrane</keyword>
<protein>
    <submittedName>
        <fullName evidence="2">Uncharacterized protein</fullName>
    </submittedName>
</protein>
<dbReference type="Proteomes" id="UP000316968">
    <property type="component" value="Chromosome"/>
</dbReference>
<keyword evidence="3" id="KW-1185">Reference proteome</keyword>
<keyword evidence="1" id="KW-0472">Membrane</keyword>
<accession>A0A4Y6V1A6</accession>
<name>A0A4Y6V1A6_SACBS</name>
<feature type="transmembrane region" description="Helical" evidence="1">
    <location>
        <begin position="28"/>
        <end position="49"/>
    </location>
</feature>
<sequence>MAFRSGKFRRGRRLIRTPRLWHNEHGSITIFLSLILAVMLAFVAIFIDYSRMSALKAKSERLLHAATRSVMSAYVPELQRSYGLFAYGDTDPAMILSGVLDRSLAYKARIDVLPILDAKRLSSSVELSRELGGYDVFAAQINEEMKYKAPVNFALEVVGRFKPMSQAMKEASGTVEILAQIQQLYDRREAELDRMLNIQQTAGHQTDGLVEQIGTNGARELADASLGGGVFSAADMAAQYDDYKRQQESAAFGAPPADGSGNEAADTGWFERMQRQSKIAAYESGSRRLADRMQAAVTRALPPHTNDMRKASEHLLQAQRINAEMEAVIAAAGRRGADGAYDAVTRSDMSGAAGGPAGGNASVRQKLRELPLPDRFFVGMRQRIEGQERDFSSLRTDVEALREMLPRALEYSGMNGYALKGLVRAAGRAAGAYNDRYGGRGSVIREIEAELKSHRADDELRKREERIASGKLREANEKIAFLSRAVGHQADFRRVERFYRENLKLNRGIAAAVSADRPEKDSAAAGKYAMERMDGFFGGMAGMLDATGDRLLQNEYASDHFSHFDYAKVQALTLPGTPFDGAAAGDLLSVENQELEYILYGFGHPGGNLAAAYGEIFAMRLAIRTMESLADPAVLAFGNPLVILAKALVHGITQALVDMTMLAEQGYVELSKTLKIKLTYKDHLRLFLFAHPGSDSRLSRMLAIIRLDTGINPDDHYTYLSADAGITMPVWFLPGVMRTLRIGGGAWEAGAYTVDLQADYSY</sequence>
<organism evidence="2 3">
    <name type="scientific">Saccharibacillus brassicae</name>
    <dbReference type="NCBI Taxonomy" id="2583377"/>
    <lineage>
        <taxon>Bacteria</taxon>
        <taxon>Bacillati</taxon>
        <taxon>Bacillota</taxon>
        <taxon>Bacilli</taxon>
        <taxon>Bacillales</taxon>
        <taxon>Paenibacillaceae</taxon>
        <taxon>Saccharibacillus</taxon>
    </lineage>
</organism>
<evidence type="ECO:0000313" key="3">
    <source>
        <dbReference type="Proteomes" id="UP000316968"/>
    </source>
</evidence>
<dbReference type="EMBL" id="CP041217">
    <property type="protein sequence ID" value="QDH22391.1"/>
    <property type="molecule type" value="Genomic_DNA"/>
</dbReference>
<dbReference type="KEGG" id="saca:FFV09_17020"/>
<evidence type="ECO:0000313" key="2">
    <source>
        <dbReference type="EMBL" id="QDH22391.1"/>
    </source>
</evidence>
<keyword evidence="1" id="KW-1133">Transmembrane helix</keyword>